<dbReference type="SUPFAM" id="SSF53067">
    <property type="entry name" value="Actin-like ATPase domain"/>
    <property type="match status" value="1"/>
</dbReference>
<dbReference type="Pfam" id="PF23717">
    <property type="entry name" value="DUF7159"/>
    <property type="match status" value="1"/>
</dbReference>
<dbReference type="Proteomes" id="UP001456513">
    <property type="component" value="Unassembled WGS sequence"/>
</dbReference>
<accession>A0ABU9D184</accession>
<dbReference type="PANTHER" id="PTHR42749:SF1">
    <property type="entry name" value="CELL SHAPE-DETERMINING PROTEIN MREB"/>
    <property type="match status" value="1"/>
</dbReference>
<evidence type="ECO:0000313" key="3">
    <source>
        <dbReference type="Proteomes" id="UP001456513"/>
    </source>
</evidence>
<dbReference type="InterPro" id="IPR055583">
    <property type="entry name" value="DUF7159"/>
</dbReference>
<proteinExistence type="predicted"/>
<dbReference type="EMBL" id="JBBPCN010000001">
    <property type="protein sequence ID" value="MEK8073371.1"/>
    <property type="molecule type" value="Genomic_DNA"/>
</dbReference>
<dbReference type="RefSeq" id="WP_341442348.1">
    <property type="nucleotide sequence ID" value="NZ_JBBPCN010000001.1"/>
</dbReference>
<reference evidence="2 3" key="1">
    <citation type="submission" date="2024-03" db="EMBL/GenBank/DDBJ databases">
        <title>Rhodococcus navarretei sp. nov. and Pseudarthrobacter quantumdoti sp. nov., two new species with the ability to biosynthesize Quantum Dots isolated from soil samples at Union Glacier, Antarctica.</title>
        <authorList>
            <person name="Vargas M."/>
        </authorList>
    </citation>
    <scope>NUCLEOTIDE SEQUENCE [LARGE SCALE GENOMIC DNA]</scope>
    <source>
        <strain evidence="2 3">EXRC-4A-4</strain>
    </source>
</reference>
<name>A0ABU9D184_9NOCA</name>
<protein>
    <recommendedName>
        <fullName evidence="1">DUF7159 domain-containing protein</fullName>
    </recommendedName>
</protein>
<evidence type="ECO:0000313" key="2">
    <source>
        <dbReference type="EMBL" id="MEK8073371.1"/>
    </source>
</evidence>
<gene>
    <name evidence="2" type="ORF">AABD04_21225</name>
</gene>
<dbReference type="Gene3D" id="3.30.420.40">
    <property type="match status" value="2"/>
</dbReference>
<keyword evidence="3" id="KW-1185">Reference proteome</keyword>
<dbReference type="InterPro" id="IPR043129">
    <property type="entry name" value="ATPase_NBD"/>
</dbReference>
<dbReference type="PANTHER" id="PTHR42749">
    <property type="entry name" value="CELL SHAPE-DETERMINING PROTEIN MREB"/>
    <property type="match status" value="1"/>
</dbReference>
<comment type="caution">
    <text evidence="2">The sequence shown here is derived from an EMBL/GenBank/DDBJ whole genome shotgun (WGS) entry which is preliminary data.</text>
</comment>
<feature type="domain" description="DUF7159" evidence="1">
    <location>
        <begin position="202"/>
        <end position="258"/>
    </location>
</feature>
<sequence length="483" mass="51034">MGGICGVSVGTGAVRIAYVADGRRVEDSIDAEGAHDLLPGKLVDLGPFEDIVLAGWDTAAVTALLETLGDGTVPRARMVEESHALLAYARTVPELEDKDYVLVVDLGKKGLSATALDVAGEYVEWTARTVDISGDRFDEVVRGIVMAKGILPAPIGPEGDEEYQAFFRELKELVSSSVGVRAPNRGPMLLSRKEFEREITPLVSDALDWASKQAPDAVLLIGGGAAIPAVRTIIEDKWNVAVHVPDAPAMAVATGAALDERPPVAALDADVGIITVPDDASELLDAPETYVAPDATGFGTVEEWMVDGLTVDQLAVEDLAIHPAVSDVDLAEPDLAEHDFDDEVSARPTVLEPQVLAPEVLAPEVPEPGVVAEPIRRGSRTWRVRDASVLATVVLMIVAVVGLVYTRGNTPPPTPLIDEQIPIDSTFAAALSAAAESTDAAAPGPVELPVLGPARLSDADLYERTFEYSGELYRPSVDSVVPE</sequence>
<organism evidence="2 3">
    <name type="scientific">Rhodococcus navarretei</name>
    <dbReference type="NCBI Taxonomy" id="3128981"/>
    <lineage>
        <taxon>Bacteria</taxon>
        <taxon>Bacillati</taxon>
        <taxon>Actinomycetota</taxon>
        <taxon>Actinomycetes</taxon>
        <taxon>Mycobacteriales</taxon>
        <taxon>Nocardiaceae</taxon>
        <taxon>Rhodococcus</taxon>
    </lineage>
</organism>
<dbReference type="Gene3D" id="3.90.640.10">
    <property type="entry name" value="Actin, Chain A, domain 4"/>
    <property type="match status" value="1"/>
</dbReference>
<evidence type="ECO:0000259" key="1">
    <source>
        <dbReference type="Pfam" id="PF23717"/>
    </source>
</evidence>